<organism evidence="2 3">
    <name type="scientific">Allorhodopirellula heiligendammensis</name>
    <dbReference type="NCBI Taxonomy" id="2714739"/>
    <lineage>
        <taxon>Bacteria</taxon>
        <taxon>Pseudomonadati</taxon>
        <taxon>Planctomycetota</taxon>
        <taxon>Planctomycetia</taxon>
        <taxon>Pirellulales</taxon>
        <taxon>Pirellulaceae</taxon>
        <taxon>Allorhodopirellula</taxon>
    </lineage>
</organism>
<dbReference type="OrthoDB" id="238086at2"/>
<gene>
    <name evidence="2" type="ORF">Poly21_47030</name>
</gene>
<feature type="transmembrane region" description="Helical" evidence="1">
    <location>
        <begin position="618"/>
        <end position="642"/>
    </location>
</feature>
<dbReference type="RefSeq" id="WP_146409179.1">
    <property type="nucleotide sequence ID" value="NZ_SJPU01000003.1"/>
</dbReference>
<comment type="caution">
    <text evidence="2">The sequence shown here is derived from an EMBL/GenBank/DDBJ whole genome shotgun (WGS) entry which is preliminary data.</text>
</comment>
<evidence type="ECO:0008006" key="4">
    <source>
        <dbReference type="Google" id="ProtNLM"/>
    </source>
</evidence>
<dbReference type="SUPFAM" id="SSF52047">
    <property type="entry name" value="RNI-like"/>
    <property type="match status" value="1"/>
</dbReference>
<feature type="transmembrane region" description="Helical" evidence="1">
    <location>
        <begin position="544"/>
        <end position="563"/>
    </location>
</feature>
<evidence type="ECO:0000256" key="1">
    <source>
        <dbReference type="SAM" id="Phobius"/>
    </source>
</evidence>
<protein>
    <recommendedName>
        <fullName evidence="4">Leucine Rich repeats (2 copies)</fullName>
    </recommendedName>
</protein>
<feature type="transmembrane region" description="Helical" evidence="1">
    <location>
        <begin position="411"/>
        <end position="438"/>
    </location>
</feature>
<dbReference type="Gene3D" id="3.80.10.10">
    <property type="entry name" value="Ribonuclease Inhibitor"/>
    <property type="match status" value="1"/>
</dbReference>
<dbReference type="Proteomes" id="UP000319908">
    <property type="component" value="Unassembled WGS sequence"/>
</dbReference>
<feature type="transmembrane region" description="Helical" evidence="1">
    <location>
        <begin position="575"/>
        <end position="597"/>
    </location>
</feature>
<feature type="transmembrane region" description="Helical" evidence="1">
    <location>
        <begin position="444"/>
        <end position="469"/>
    </location>
</feature>
<keyword evidence="1" id="KW-0812">Transmembrane</keyword>
<dbReference type="EMBL" id="SJPU01000003">
    <property type="protein sequence ID" value="TWU10797.1"/>
    <property type="molecule type" value="Genomic_DNA"/>
</dbReference>
<proteinExistence type="predicted"/>
<evidence type="ECO:0000313" key="2">
    <source>
        <dbReference type="EMBL" id="TWU10797.1"/>
    </source>
</evidence>
<feature type="transmembrane region" description="Helical" evidence="1">
    <location>
        <begin position="684"/>
        <end position="703"/>
    </location>
</feature>
<name>A0A5C6BGN2_9BACT</name>
<keyword evidence="1" id="KW-1133">Transmembrane helix</keyword>
<accession>A0A5C6BGN2</accession>
<feature type="transmembrane region" description="Helical" evidence="1">
    <location>
        <begin position="723"/>
        <end position="742"/>
    </location>
</feature>
<feature type="transmembrane region" description="Helical" evidence="1">
    <location>
        <begin position="353"/>
        <end position="372"/>
    </location>
</feature>
<evidence type="ECO:0000313" key="3">
    <source>
        <dbReference type="Proteomes" id="UP000319908"/>
    </source>
</evidence>
<feature type="transmembrane region" description="Helical" evidence="1">
    <location>
        <begin position="654"/>
        <end position="677"/>
    </location>
</feature>
<keyword evidence="3" id="KW-1185">Reference proteome</keyword>
<feature type="transmembrane region" description="Helical" evidence="1">
    <location>
        <begin position="378"/>
        <end position="399"/>
    </location>
</feature>
<sequence>MLNRTGMHQLFVISKTYLMRPLMWIGILVMTVGFLPLLPSSRSIRLRDAYSTPFDATDHHAFHDAEAFIEWSEDGSIHPEITAMDFTRMESVLSMRMIDPATGLSELRPFSELQHALSQFPNLTTIKFGMNQLTQVNPQTFTALPLLSAVEVLDITVTNEHIALLSQIESLQWISLHTLDLPASLQPFRNLANLSAVCVAPGPLSMSDTPAASPYRREVLADLNTLPALRTLILHPQYLPGIGYLAGSQMPDPACDSILKDNVSEVFANNRTLRRLWIGANQSQAQREQLAVVAQAMSQTRVRPATFDNAKIDRLKVAAAMLMFATMILTFQLTSQFSGPAALLIPRFASRHIGLFCGAVTTATCVFASTLTQHNINLLSGLAALSSGVAAVVVAHALWNVVALSGRRWAYFLPVMLVLGIVYLPMLGSYFSIAFAAAADRFLIGTYGLVASLMLAFSIIIMAVSMMLFRHQHRDWMEHAIAPAMTLRELSERMTSTASKRKESRRETRYFANWDRRLDAVSIQLRDQAQWALPRLWQLGQPPAKIGAMMIVLALFTWAGAFFRDPPSAGVMQITLHYSLLMLVLMPMMLLAMQCYGRRETLARDLLHPVDREQWIRAVFTSVLTQMGVLMLLALVIANVQICVLSGVPGISSVLRGCTAMAAQTILATGVILWVTVHRGVAQVAIIGCIGLIASGLVCLIVVDSGIGPSAAAMNEVRVILHHPAVLSSLWAVAGATLVIAYKQWQRTEFAQV</sequence>
<feature type="transmembrane region" description="Helical" evidence="1">
    <location>
        <begin position="21"/>
        <end position="38"/>
    </location>
</feature>
<dbReference type="AlphaFoldDB" id="A0A5C6BGN2"/>
<keyword evidence="1" id="KW-0472">Membrane</keyword>
<reference evidence="2 3" key="1">
    <citation type="journal article" date="2020" name="Antonie Van Leeuwenhoek">
        <title>Rhodopirellula heiligendammensis sp. nov., Rhodopirellula pilleata sp. nov., and Rhodopirellula solitaria sp. nov. isolated from natural or artificial marine surfaces in Northern Germany and California, USA, and emended description of the genus Rhodopirellula.</title>
        <authorList>
            <person name="Kallscheuer N."/>
            <person name="Wiegand S."/>
            <person name="Jogler M."/>
            <person name="Boedeker C."/>
            <person name="Peeters S.H."/>
            <person name="Rast P."/>
            <person name="Heuer A."/>
            <person name="Jetten M.S.M."/>
            <person name="Rohde M."/>
            <person name="Jogler C."/>
        </authorList>
    </citation>
    <scope>NUCLEOTIDE SEQUENCE [LARGE SCALE GENOMIC DNA]</scope>
    <source>
        <strain evidence="2 3">Poly21</strain>
    </source>
</reference>
<dbReference type="InterPro" id="IPR032675">
    <property type="entry name" value="LRR_dom_sf"/>
</dbReference>